<evidence type="ECO:0000256" key="1">
    <source>
        <dbReference type="ARBA" id="ARBA00022491"/>
    </source>
</evidence>
<dbReference type="InterPro" id="IPR009061">
    <property type="entry name" value="DNA-bd_dom_put_sf"/>
</dbReference>
<dbReference type="PANTHER" id="PTHR30204:SF69">
    <property type="entry name" value="MERR-FAMILY TRANSCRIPTIONAL REGULATOR"/>
    <property type="match status" value="1"/>
</dbReference>
<proteinExistence type="predicted"/>
<dbReference type="EMBL" id="JXCY01000002">
    <property type="protein sequence ID" value="KOY77076.1"/>
    <property type="molecule type" value="Genomic_DNA"/>
</dbReference>
<dbReference type="InterPro" id="IPR047057">
    <property type="entry name" value="MerR_fam"/>
</dbReference>
<dbReference type="PANTHER" id="PTHR30204">
    <property type="entry name" value="REDOX-CYCLING DRUG-SENSING TRANSCRIPTIONAL ACTIVATOR SOXR"/>
    <property type="match status" value="1"/>
</dbReference>
<protein>
    <recommendedName>
        <fullName evidence="5">HTH merR-type domain-containing protein</fullName>
    </recommendedName>
</protein>
<evidence type="ECO:0000313" key="7">
    <source>
        <dbReference type="Proteomes" id="UP000037778"/>
    </source>
</evidence>
<dbReference type="CDD" id="cd01109">
    <property type="entry name" value="HTH_YyaN"/>
    <property type="match status" value="1"/>
</dbReference>
<dbReference type="PRINTS" id="PR00040">
    <property type="entry name" value="HTHMERR"/>
</dbReference>
<evidence type="ECO:0000256" key="4">
    <source>
        <dbReference type="ARBA" id="ARBA00023163"/>
    </source>
</evidence>
<evidence type="ECO:0000256" key="2">
    <source>
        <dbReference type="ARBA" id="ARBA00023015"/>
    </source>
</evidence>
<reference evidence="6 7" key="1">
    <citation type="journal article" date="2015" name="Genome Biol. Evol.">
        <title>Functionally Structured Genomes in Lactobacillus kunkeei Colonizing the Honey Crop and Food Products of Honeybees and Stingless Bees.</title>
        <authorList>
            <person name="Tamarit D."/>
            <person name="Ellegaard K.M."/>
            <person name="Wikander J."/>
            <person name="Olofsson T."/>
            <person name="Vasquez A."/>
            <person name="Andersson S.G."/>
        </authorList>
    </citation>
    <scope>NUCLEOTIDE SEQUENCE [LARGE SCALE GENOMIC DNA]</scope>
    <source>
        <strain evidence="6 7">LAko</strain>
    </source>
</reference>
<dbReference type="AlphaFoldDB" id="A0A0M9DDZ4"/>
<dbReference type="PATRIC" id="fig|148814.8.peg.176"/>
<dbReference type="Gene3D" id="1.10.1660.10">
    <property type="match status" value="1"/>
</dbReference>
<dbReference type="PROSITE" id="PS50937">
    <property type="entry name" value="HTH_MERR_2"/>
    <property type="match status" value="1"/>
</dbReference>
<evidence type="ECO:0000256" key="3">
    <source>
        <dbReference type="ARBA" id="ARBA00023125"/>
    </source>
</evidence>
<comment type="caution">
    <text evidence="6">The sequence shown here is derived from an EMBL/GenBank/DDBJ whole genome shotgun (WGS) entry which is preliminary data.</text>
</comment>
<dbReference type="RefSeq" id="WP_053791386.1">
    <property type="nucleotide sequence ID" value="NZ_JXCY01000002.1"/>
</dbReference>
<sequence>MSKYSIGDFANKVGLTTYTLRYYEKQKLIIPKRDENDRRYYDDEDVKWIGFILHLKGTGMLMTEIQEYVELRKQGDSTIDQRKQLLQSVKKRSLAEINERKSHLNVLSHKIDWYDGKLNHKFDESFEEYLKRFR</sequence>
<gene>
    <name evidence="6" type="ORF">RZ71_09820</name>
</gene>
<dbReference type="InterPro" id="IPR000551">
    <property type="entry name" value="MerR-type_HTH_dom"/>
</dbReference>
<dbReference type="Pfam" id="PF13411">
    <property type="entry name" value="MerR_1"/>
    <property type="match status" value="1"/>
</dbReference>
<dbReference type="Proteomes" id="UP000037778">
    <property type="component" value="Unassembled WGS sequence"/>
</dbReference>
<keyword evidence="1" id="KW-0678">Repressor</keyword>
<keyword evidence="3" id="KW-0238">DNA-binding</keyword>
<evidence type="ECO:0000259" key="5">
    <source>
        <dbReference type="PROSITE" id="PS50937"/>
    </source>
</evidence>
<dbReference type="SUPFAM" id="SSF46955">
    <property type="entry name" value="Putative DNA-binding domain"/>
    <property type="match status" value="1"/>
</dbReference>
<dbReference type="SMART" id="SM00422">
    <property type="entry name" value="HTH_MERR"/>
    <property type="match status" value="1"/>
</dbReference>
<evidence type="ECO:0000313" key="6">
    <source>
        <dbReference type="EMBL" id="KOY77076.1"/>
    </source>
</evidence>
<dbReference type="GO" id="GO:0003677">
    <property type="term" value="F:DNA binding"/>
    <property type="evidence" value="ECO:0007669"/>
    <property type="project" value="UniProtKB-KW"/>
</dbReference>
<feature type="domain" description="HTH merR-type" evidence="5">
    <location>
        <begin position="3"/>
        <end position="71"/>
    </location>
</feature>
<accession>A0A0M9DDZ4</accession>
<dbReference type="GO" id="GO:0003700">
    <property type="term" value="F:DNA-binding transcription factor activity"/>
    <property type="evidence" value="ECO:0007669"/>
    <property type="project" value="InterPro"/>
</dbReference>
<organism evidence="6 7">
    <name type="scientific">Apilactobacillus kunkeei</name>
    <dbReference type="NCBI Taxonomy" id="148814"/>
    <lineage>
        <taxon>Bacteria</taxon>
        <taxon>Bacillati</taxon>
        <taxon>Bacillota</taxon>
        <taxon>Bacilli</taxon>
        <taxon>Lactobacillales</taxon>
        <taxon>Lactobacillaceae</taxon>
        <taxon>Apilactobacillus</taxon>
    </lineage>
</organism>
<keyword evidence="7" id="KW-1185">Reference proteome</keyword>
<keyword evidence="2" id="KW-0805">Transcription regulation</keyword>
<keyword evidence="4" id="KW-0804">Transcription</keyword>
<name>A0A0M9DDZ4_9LACO</name>